<protein>
    <submittedName>
        <fullName evidence="1">RNA-binding protein</fullName>
    </submittedName>
</protein>
<dbReference type="RefSeq" id="WP_114133475.1">
    <property type="nucleotide sequence ID" value="NZ_CP068435.1"/>
</dbReference>
<evidence type="ECO:0000313" key="1">
    <source>
        <dbReference type="EMBL" id="RCJ06608.1"/>
    </source>
</evidence>
<gene>
    <name evidence="1" type="ORF">DDK22_20125</name>
</gene>
<proteinExistence type="predicted"/>
<name>A0A367PFF3_CUPNE</name>
<dbReference type="Proteomes" id="UP000253501">
    <property type="component" value="Unassembled WGS sequence"/>
</dbReference>
<organism evidence="1 2">
    <name type="scientific">Cupriavidus necator</name>
    <name type="common">Alcaligenes eutrophus</name>
    <name type="synonym">Ralstonia eutropha</name>
    <dbReference type="NCBI Taxonomy" id="106590"/>
    <lineage>
        <taxon>Bacteria</taxon>
        <taxon>Pseudomonadati</taxon>
        <taxon>Pseudomonadota</taxon>
        <taxon>Betaproteobacteria</taxon>
        <taxon>Burkholderiales</taxon>
        <taxon>Burkholderiaceae</taxon>
        <taxon>Cupriavidus</taxon>
    </lineage>
</organism>
<accession>A0A367PFF3</accession>
<reference evidence="1 2" key="1">
    <citation type="submission" date="2018-04" db="EMBL/GenBank/DDBJ databases">
        <title>Cupriavidus necator CR12 genome sequencing and assembly.</title>
        <authorList>
            <person name="Ben Fekih I."/>
            <person name="Mazhar H.S."/>
            <person name="Bello S.K."/>
            <person name="Rensing C."/>
        </authorList>
    </citation>
    <scope>NUCLEOTIDE SEQUENCE [LARGE SCALE GENOMIC DNA]</scope>
    <source>
        <strain evidence="1 2">CR12</strain>
    </source>
</reference>
<evidence type="ECO:0000313" key="2">
    <source>
        <dbReference type="Proteomes" id="UP000253501"/>
    </source>
</evidence>
<comment type="caution">
    <text evidence="1">The sequence shown here is derived from an EMBL/GenBank/DDBJ whole genome shotgun (WGS) entry which is preliminary data.</text>
</comment>
<sequence>MSILLLGNLDAKATDEEIRAFLVKYGFPEYHSIEHMEGDGTRPAVRLTFDTLDDVSLEKLKGRIHDMFWRGHKLSALVMRERFS</sequence>
<dbReference type="EMBL" id="QDHA01000046">
    <property type="protein sequence ID" value="RCJ06608.1"/>
    <property type="molecule type" value="Genomic_DNA"/>
</dbReference>
<dbReference type="AlphaFoldDB" id="A0A367PFF3"/>
<dbReference type="CDD" id="cd00590">
    <property type="entry name" value="RRM_SF"/>
    <property type="match status" value="1"/>
</dbReference>